<keyword evidence="4" id="KW-1185">Reference proteome</keyword>
<feature type="region of interest" description="Disordered" evidence="1">
    <location>
        <begin position="90"/>
        <end position="162"/>
    </location>
</feature>
<gene>
    <name evidence="3" type="ORF">ACFOY2_53055</name>
</gene>
<protein>
    <submittedName>
        <fullName evidence="3">Uncharacterized protein</fullName>
    </submittedName>
</protein>
<name>A0ABV8GSU0_9ACTN</name>
<proteinExistence type="predicted"/>
<sequence length="162" mass="16808">MSKTTPGADREPGSWLWRGVAIAAIVVLTASLAAGLVWFFADPLQLPAEVLEMLDQRASVVGMFTGMTVGVAGLVVAMVALRAQMRAERMQQATPATTASPEAEHKAPPQVSASGERSIAIGGDNSGIVSSGDGARTVQMRAQASGQGRVYQAGGDQTINER</sequence>
<evidence type="ECO:0000313" key="4">
    <source>
        <dbReference type="Proteomes" id="UP001595851"/>
    </source>
</evidence>
<keyword evidence="2" id="KW-0812">Transmembrane</keyword>
<accession>A0ABV8GSU0</accession>
<reference evidence="4" key="1">
    <citation type="journal article" date="2019" name="Int. J. Syst. Evol. Microbiol.">
        <title>The Global Catalogue of Microorganisms (GCM) 10K type strain sequencing project: providing services to taxonomists for standard genome sequencing and annotation.</title>
        <authorList>
            <consortium name="The Broad Institute Genomics Platform"/>
            <consortium name="The Broad Institute Genome Sequencing Center for Infectious Disease"/>
            <person name="Wu L."/>
            <person name="Ma J."/>
        </authorList>
    </citation>
    <scope>NUCLEOTIDE SEQUENCE [LARGE SCALE GENOMIC DNA]</scope>
    <source>
        <strain evidence="4">TBRC 1276</strain>
    </source>
</reference>
<evidence type="ECO:0000256" key="1">
    <source>
        <dbReference type="SAM" id="MobiDB-lite"/>
    </source>
</evidence>
<dbReference type="RefSeq" id="WP_379535819.1">
    <property type="nucleotide sequence ID" value="NZ_JBHSBI010000054.1"/>
</dbReference>
<keyword evidence="2" id="KW-0472">Membrane</keyword>
<keyword evidence="2" id="KW-1133">Transmembrane helix</keyword>
<organism evidence="3 4">
    <name type="scientific">Nonomuraea purpurea</name>
    <dbReference type="NCBI Taxonomy" id="1849276"/>
    <lineage>
        <taxon>Bacteria</taxon>
        <taxon>Bacillati</taxon>
        <taxon>Actinomycetota</taxon>
        <taxon>Actinomycetes</taxon>
        <taxon>Streptosporangiales</taxon>
        <taxon>Streptosporangiaceae</taxon>
        <taxon>Nonomuraea</taxon>
    </lineage>
</organism>
<comment type="caution">
    <text evidence="3">The sequence shown here is derived from an EMBL/GenBank/DDBJ whole genome shotgun (WGS) entry which is preliminary data.</text>
</comment>
<evidence type="ECO:0000256" key="2">
    <source>
        <dbReference type="SAM" id="Phobius"/>
    </source>
</evidence>
<dbReference type="EMBL" id="JBHSBI010000054">
    <property type="protein sequence ID" value="MFC4016024.1"/>
    <property type="molecule type" value="Genomic_DNA"/>
</dbReference>
<feature type="transmembrane region" description="Helical" evidence="2">
    <location>
        <begin position="61"/>
        <end position="81"/>
    </location>
</feature>
<feature type="transmembrane region" description="Helical" evidence="2">
    <location>
        <begin position="20"/>
        <end position="41"/>
    </location>
</feature>
<evidence type="ECO:0000313" key="3">
    <source>
        <dbReference type="EMBL" id="MFC4016024.1"/>
    </source>
</evidence>
<dbReference type="Proteomes" id="UP001595851">
    <property type="component" value="Unassembled WGS sequence"/>
</dbReference>